<comment type="caution">
    <text evidence="2">The sequence shown here is derived from an EMBL/GenBank/DDBJ whole genome shotgun (WGS) entry which is preliminary data.</text>
</comment>
<dbReference type="InterPro" id="IPR036388">
    <property type="entry name" value="WH-like_DNA-bd_sf"/>
</dbReference>
<reference evidence="3" key="1">
    <citation type="journal article" date="2019" name="Int. J. Syst. Evol. Microbiol.">
        <title>The Global Catalogue of Microorganisms (GCM) 10K type strain sequencing project: providing services to taxonomists for standard genome sequencing and annotation.</title>
        <authorList>
            <consortium name="The Broad Institute Genomics Platform"/>
            <consortium name="The Broad Institute Genome Sequencing Center for Infectious Disease"/>
            <person name="Wu L."/>
            <person name="Ma J."/>
        </authorList>
    </citation>
    <scope>NUCLEOTIDE SEQUENCE [LARGE SCALE GENOMIC DNA]</scope>
    <source>
        <strain evidence="3">JCM 18956</strain>
    </source>
</reference>
<sequence length="176" mass="18585">MSLRSSLLATLLLGDQYGLQLHGEIVSRTARATPLNVGQIYSTLERLAAAGLVRLAGQTGDGLTLYSLTPSGRAAAETWTGMPATPLSWSETTEQLLLVSSLPGVDATPLVAAYREAWVGMLLASGPRESGRQDDLGAARALAQAAVAWLDSLDDLGARQVPLARLRPRRGRRPAA</sequence>
<organism evidence="2 3">
    <name type="scientific">Frondihabitans cladoniiphilus</name>
    <dbReference type="NCBI Taxonomy" id="715785"/>
    <lineage>
        <taxon>Bacteria</taxon>
        <taxon>Bacillati</taxon>
        <taxon>Actinomycetota</taxon>
        <taxon>Actinomycetes</taxon>
        <taxon>Micrococcales</taxon>
        <taxon>Microbacteriaceae</taxon>
        <taxon>Frondihabitans</taxon>
    </lineage>
</organism>
<dbReference type="RefSeq" id="WP_345373123.1">
    <property type="nucleotide sequence ID" value="NZ_BAABLM010000001.1"/>
</dbReference>
<dbReference type="InterPro" id="IPR036390">
    <property type="entry name" value="WH_DNA-bd_sf"/>
</dbReference>
<accession>A0ABP8VN41</accession>
<gene>
    <name evidence="2" type="ORF">GCM10025780_06450</name>
</gene>
<dbReference type="Proteomes" id="UP001501295">
    <property type="component" value="Unassembled WGS sequence"/>
</dbReference>
<keyword evidence="3" id="KW-1185">Reference proteome</keyword>
<dbReference type="InterPro" id="IPR005149">
    <property type="entry name" value="Tscrpt_reg_PadR_N"/>
</dbReference>
<evidence type="ECO:0000313" key="2">
    <source>
        <dbReference type="EMBL" id="GAA4667094.1"/>
    </source>
</evidence>
<protein>
    <recommendedName>
        <fullName evidence="1">Transcription regulator PadR N-terminal domain-containing protein</fullName>
    </recommendedName>
</protein>
<name>A0ABP8VN41_9MICO</name>
<dbReference type="Pfam" id="PF03551">
    <property type="entry name" value="PadR"/>
    <property type="match status" value="1"/>
</dbReference>
<dbReference type="EMBL" id="BAABLM010000001">
    <property type="protein sequence ID" value="GAA4667094.1"/>
    <property type="molecule type" value="Genomic_DNA"/>
</dbReference>
<dbReference type="Gene3D" id="1.10.10.10">
    <property type="entry name" value="Winged helix-like DNA-binding domain superfamily/Winged helix DNA-binding domain"/>
    <property type="match status" value="1"/>
</dbReference>
<evidence type="ECO:0000259" key="1">
    <source>
        <dbReference type="Pfam" id="PF03551"/>
    </source>
</evidence>
<feature type="domain" description="Transcription regulator PadR N-terminal" evidence="1">
    <location>
        <begin position="7"/>
        <end position="76"/>
    </location>
</feature>
<evidence type="ECO:0000313" key="3">
    <source>
        <dbReference type="Proteomes" id="UP001501295"/>
    </source>
</evidence>
<dbReference type="SUPFAM" id="SSF46785">
    <property type="entry name" value="Winged helix' DNA-binding domain"/>
    <property type="match status" value="1"/>
</dbReference>
<proteinExistence type="predicted"/>